<organism evidence="1 2">
    <name type="scientific">Chitinophaga terrae</name>
    <name type="common">ex Kim and Jung 2007</name>
    <dbReference type="NCBI Taxonomy" id="408074"/>
    <lineage>
        <taxon>Bacteria</taxon>
        <taxon>Pseudomonadati</taxon>
        <taxon>Bacteroidota</taxon>
        <taxon>Chitinophagia</taxon>
        <taxon>Chitinophagales</taxon>
        <taxon>Chitinophagaceae</taxon>
        <taxon>Chitinophaga</taxon>
    </lineage>
</organism>
<gene>
    <name evidence="1" type="ORF">SAMN05660909_00234</name>
</gene>
<evidence type="ECO:0000313" key="1">
    <source>
        <dbReference type="EMBL" id="SDZ93632.1"/>
    </source>
</evidence>
<evidence type="ECO:0000313" key="2">
    <source>
        <dbReference type="Proteomes" id="UP000199656"/>
    </source>
</evidence>
<protein>
    <submittedName>
        <fullName evidence="1">Uncharacterized protein</fullName>
    </submittedName>
</protein>
<name>A0A1H3X4S7_9BACT</name>
<sequence length="48" mass="5580">MFYGFRILEVLLFGVSILNRDLKHIRIMGAIIELLSNMLNRNLTVSFP</sequence>
<accession>A0A1H3X4S7</accession>
<dbReference type="Proteomes" id="UP000199656">
    <property type="component" value="Unassembled WGS sequence"/>
</dbReference>
<reference evidence="2" key="1">
    <citation type="submission" date="2016-10" db="EMBL/GenBank/DDBJ databases">
        <authorList>
            <person name="Varghese N."/>
            <person name="Submissions S."/>
        </authorList>
    </citation>
    <scope>NUCLEOTIDE SEQUENCE [LARGE SCALE GENOMIC DNA]</scope>
    <source>
        <strain evidence="2">DSM 23920</strain>
    </source>
</reference>
<dbReference type="AlphaFoldDB" id="A0A1H3X4S7"/>
<dbReference type="EMBL" id="FNRL01000001">
    <property type="protein sequence ID" value="SDZ93632.1"/>
    <property type="molecule type" value="Genomic_DNA"/>
</dbReference>
<proteinExistence type="predicted"/>
<keyword evidence="2" id="KW-1185">Reference proteome</keyword>